<dbReference type="RefSeq" id="WP_146961354.1">
    <property type="nucleotide sequence ID" value="NZ_CP042467.1"/>
</dbReference>
<dbReference type="InterPro" id="IPR006190">
    <property type="entry name" value="SAF_AFP_Neu5Ac"/>
</dbReference>
<organism evidence="2 3">
    <name type="scientific">Microvenator marinus</name>
    <dbReference type="NCBI Taxonomy" id="2600177"/>
    <lineage>
        <taxon>Bacteria</taxon>
        <taxon>Deltaproteobacteria</taxon>
        <taxon>Bradymonadales</taxon>
        <taxon>Microvenatoraceae</taxon>
        <taxon>Microvenator</taxon>
    </lineage>
</organism>
<dbReference type="CDD" id="cd11615">
    <property type="entry name" value="SAF_NeuB_like"/>
    <property type="match status" value="1"/>
</dbReference>
<dbReference type="GO" id="GO:0050462">
    <property type="term" value="F:N-acetylneuraminate synthase activity"/>
    <property type="evidence" value="ECO:0007669"/>
    <property type="project" value="UniProtKB-EC"/>
</dbReference>
<dbReference type="InterPro" id="IPR013132">
    <property type="entry name" value="PseI/NeuA/B-like_N"/>
</dbReference>
<dbReference type="OrthoDB" id="9781701at2"/>
<evidence type="ECO:0000313" key="2">
    <source>
        <dbReference type="EMBL" id="QED28697.1"/>
    </source>
</evidence>
<proteinExistence type="predicted"/>
<dbReference type="AlphaFoldDB" id="A0A5B8XU90"/>
<dbReference type="SMART" id="SM00858">
    <property type="entry name" value="SAF"/>
    <property type="match status" value="1"/>
</dbReference>
<dbReference type="KEGG" id="bbae:FRD01_15935"/>
<keyword evidence="2" id="KW-0808">Transferase</keyword>
<dbReference type="InterPro" id="IPR013974">
    <property type="entry name" value="SAF"/>
</dbReference>
<accession>A0A5B8XU90</accession>
<dbReference type="PANTHER" id="PTHR42966:SF1">
    <property type="entry name" value="SIALIC ACID SYNTHASE"/>
    <property type="match status" value="1"/>
</dbReference>
<dbReference type="Pfam" id="PF03102">
    <property type="entry name" value="NeuB"/>
    <property type="match status" value="1"/>
</dbReference>
<dbReference type="InterPro" id="IPR057736">
    <property type="entry name" value="SAF_PseI/NeuA/NeuB"/>
</dbReference>
<name>A0A5B8XU90_9DELT</name>
<evidence type="ECO:0000259" key="1">
    <source>
        <dbReference type="PROSITE" id="PS50844"/>
    </source>
</evidence>
<dbReference type="InterPro" id="IPR020007">
    <property type="entry name" value="NeuB/NeuA"/>
</dbReference>
<dbReference type="InterPro" id="IPR051690">
    <property type="entry name" value="PseI-like"/>
</dbReference>
<feature type="domain" description="AFP-like" evidence="1">
    <location>
        <begin position="279"/>
        <end position="335"/>
    </location>
</feature>
<evidence type="ECO:0000313" key="3">
    <source>
        <dbReference type="Proteomes" id="UP000321595"/>
    </source>
</evidence>
<dbReference type="SUPFAM" id="SSF51569">
    <property type="entry name" value="Aldolase"/>
    <property type="match status" value="1"/>
</dbReference>
<dbReference type="NCBIfam" id="TIGR03569">
    <property type="entry name" value="NeuB_NnaB"/>
    <property type="match status" value="1"/>
</dbReference>
<dbReference type="EMBL" id="CP042467">
    <property type="protein sequence ID" value="QED28697.1"/>
    <property type="molecule type" value="Genomic_DNA"/>
</dbReference>
<dbReference type="InterPro" id="IPR036732">
    <property type="entry name" value="AFP_Neu5c_C_sf"/>
</dbReference>
<reference evidence="2 3" key="1">
    <citation type="submission" date="2019-08" db="EMBL/GenBank/DDBJ databases">
        <authorList>
            <person name="Liang Q."/>
        </authorList>
    </citation>
    <scope>NUCLEOTIDE SEQUENCE [LARGE SCALE GENOMIC DNA]</scope>
    <source>
        <strain evidence="2 3">V1718</strain>
    </source>
</reference>
<dbReference type="Pfam" id="PF08666">
    <property type="entry name" value="SAF"/>
    <property type="match status" value="1"/>
</dbReference>
<sequence length="335" mass="36461">MSVFIIAEAGVNHNGDIGLAKELVAIAAESGADAVKFQTFKADRLAASSAAMAEYQVENVGEEKSQREMLKALELAEDRYQELIEECSQRGIEFMSTPFDEESAEFLVSLGMKRIKMASGELTNLPFLRHVARNRLPLVISTGMANLGEVELAVETIESEWADPALTILQCVSNYPASPKSINLRAMQTLASFGYPVGYSDHTNGIGVAIASVALGASVIEKHFTLSRSMVGPDHKASLEPDELKAMVREIRDVELALGGARKRPNPEEISTASVARKSLVIRHNLPSGHVLSEADLVAKRPGTGIPTRMMDFFVGRTLKRSVLADELLSLEFFE</sequence>
<dbReference type="Proteomes" id="UP000321595">
    <property type="component" value="Chromosome"/>
</dbReference>
<dbReference type="Gene3D" id="3.20.20.70">
    <property type="entry name" value="Aldolase class I"/>
    <property type="match status" value="1"/>
</dbReference>
<keyword evidence="3" id="KW-1185">Reference proteome</keyword>
<protein>
    <submittedName>
        <fullName evidence="2">N-acetylneuraminate synthase</fullName>
        <ecNumber evidence="2">2.5.1.56</ecNumber>
    </submittedName>
</protein>
<dbReference type="Gene3D" id="3.90.1210.10">
    <property type="entry name" value="Antifreeze-like/N-acetylneuraminic acid synthase C-terminal domain"/>
    <property type="match status" value="1"/>
</dbReference>
<dbReference type="InterPro" id="IPR013785">
    <property type="entry name" value="Aldolase_TIM"/>
</dbReference>
<dbReference type="SUPFAM" id="SSF51269">
    <property type="entry name" value="AFP III-like domain"/>
    <property type="match status" value="1"/>
</dbReference>
<dbReference type="EC" id="2.5.1.56" evidence="2"/>
<dbReference type="PROSITE" id="PS50844">
    <property type="entry name" value="AFP_LIKE"/>
    <property type="match status" value="1"/>
</dbReference>
<dbReference type="GO" id="GO:0016051">
    <property type="term" value="P:carbohydrate biosynthetic process"/>
    <property type="evidence" value="ECO:0007669"/>
    <property type="project" value="InterPro"/>
</dbReference>
<dbReference type="GO" id="GO:0047444">
    <property type="term" value="F:N-acylneuraminate-9-phosphate synthase activity"/>
    <property type="evidence" value="ECO:0007669"/>
    <property type="project" value="TreeGrafter"/>
</dbReference>
<gene>
    <name evidence="2" type="primary">neuB</name>
    <name evidence="2" type="ORF">FRD01_15935</name>
</gene>
<dbReference type="PANTHER" id="PTHR42966">
    <property type="entry name" value="N-ACETYLNEURAMINATE SYNTHASE"/>
    <property type="match status" value="1"/>
</dbReference>